<keyword evidence="3" id="KW-1185">Reference proteome</keyword>
<name>A0AAV1I0H9_9CHLO</name>
<organism evidence="2 3">
    <name type="scientific">Coccomyxa viridis</name>
    <dbReference type="NCBI Taxonomy" id="1274662"/>
    <lineage>
        <taxon>Eukaryota</taxon>
        <taxon>Viridiplantae</taxon>
        <taxon>Chlorophyta</taxon>
        <taxon>core chlorophytes</taxon>
        <taxon>Trebouxiophyceae</taxon>
        <taxon>Trebouxiophyceae incertae sedis</taxon>
        <taxon>Coccomyxaceae</taxon>
        <taxon>Coccomyxa</taxon>
    </lineage>
</organism>
<dbReference type="Proteomes" id="UP001314263">
    <property type="component" value="Unassembled WGS sequence"/>
</dbReference>
<evidence type="ECO:0000313" key="2">
    <source>
        <dbReference type="EMBL" id="CAK0770157.1"/>
    </source>
</evidence>
<reference evidence="2 3" key="1">
    <citation type="submission" date="2023-10" db="EMBL/GenBank/DDBJ databases">
        <authorList>
            <person name="Maclean D."/>
            <person name="Macfadyen A."/>
        </authorList>
    </citation>
    <scope>NUCLEOTIDE SEQUENCE [LARGE SCALE GENOMIC DNA]</scope>
</reference>
<dbReference type="AlphaFoldDB" id="A0AAV1I0H9"/>
<protein>
    <submittedName>
        <fullName evidence="2">Uncharacterized protein</fullName>
    </submittedName>
</protein>
<dbReference type="EMBL" id="CAUYUE010000004">
    <property type="protein sequence ID" value="CAK0770157.1"/>
    <property type="molecule type" value="Genomic_DNA"/>
</dbReference>
<proteinExistence type="predicted"/>
<gene>
    <name evidence="2" type="ORF">CVIRNUC_003739</name>
</gene>
<sequence length="124" mass="13621">MQTCTLRPASHSGIMHDAQVLMTVIAPLLKLLPDIFSPILISLLYGTFLPEALVYNSGSLHVDATKERDMRDLREHRLQVGISDILLAHKLRQIPAAVHHHAQQHRHDGWRPPSAAPGSSACGG</sequence>
<evidence type="ECO:0000256" key="1">
    <source>
        <dbReference type="SAM" id="MobiDB-lite"/>
    </source>
</evidence>
<evidence type="ECO:0000313" key="3">
    <source>
        <dbReference type="Proteomes" id="UP001314263"/>
    </source>
</evidence>
<comment type="caution">
    <text evidence="2">The sequence shown here is derived from an EMBL/GenBank/DDBJ whole genome shotgun (WGS) entry which is preliminary data.</text>
</comment>
<accession>A0AAV1I0H9</accession>
<feature type="region of interest" description="Disordered" evidence="1">
    <location>
        <begin position="101"/>
        <end position="124"/>
    </location>
</feature>